<comment type="caution">
    <text evidence="1">The sequence shown here is derived from an EMBL/GenBank/DDBJ whole genome shotgun (WGS) entry which is preliminary data.</text>
</comment>
<dbReference type="Gene3D" id="3.40.50.10320">
    <property type="entry name" value="LmbE-like"/>
    <property type="match status" value="1"/>
</dbReference>
<sequence>MKKVTLSTLFFLCWTASFSQYKPHGTGDLLQGLEKLKVVGSAMYIAAHPDDENTLMITWLANEKKVRTAYIAMTRGDGGQNLLGTEKNEFAGLLRTNELLGARSIDGGEQYFTRANDFGYCKSTEEALATWNEEKVFSDLVYRIRKFKPDVMITRFPPDERAGHGHHSASSLLAEKAFDAAADPTIFPEQVAETGTWQAKRLVWNFYNRGFTNTPPDDDSEFITVDIGGYNPYLGASYGEIGSSARSMHKSQGFGARLFRGERMEVLRHTKGEPAKEGLFDGINTTWSRIKGGEIVETYINDIIREFDATMPENSVLALLQLRKFLESLPSETLVENKKKELDELIPDFAGIHVEVIADDFAYTPGDSLKASVEITNRGTLSASVKEVNLENPSFRLNEKAELETNKSVSLPVAVLLPTDFDITQPYWLKEKHPLGYYTLSDESLRNLPHSPDPVVAKVTFDIEGQTFTQHFDIKYKYVEPSFGEIYRPLEIRPEITVTSNLNSLVFSSMTPQEILVTAKAGSDKVNGRVSLKVPEGWTYFPNFQNVSLEKKYDEQILSFNIVPSKEGSKGIITIEAEVDGKTYDRSLHSIQYQHVPEITTFPMADISALKLDLKKKGKKVGYIMGAGDEVPTALEQMGYQVTLLSEDDLNKSLKGFDAILIGVRAYNTKDWLHFYHDKLMKFIEEGGNLICQYQTRGRWADWQNSIAPYPLEIGRDRVSQEDAEVRFIDPASPILNKPNKITSEDFEGWVQERGLYFAEKWGEQFKPVFGMNDTGEDEKLGSLLYAPYGKGNYIFTGLSFFRELPAGVPGAYRLMANLISL</sequence>
<dbReference type="EMBL" id="LGTQ01000005">
    <property type="protein sequence ID" value="KPM49722.1"/>
    <property type="molecule type" value="Genomic_DNA"/>
</dbReference>
<dbReference type="SUPFAM" id="SSF52317">
    <property type="entry name" value="Class I glutamine amidotransferase-like"/>
    <property type="match status" value="1"/>
</dbReference>
<name>A0A0P7C4U7_9BACT</name>
<dbReference type="RefSeq" id="WP_055144071.1">
    <property type="nucleotide sequence ID" value="NZ_JXSZ01000005.1"/>
</dbReference>
<dbReference type="OrthoDB" id="9759749at2"/>
<dbReference type="InterPro" id="IPR024078">
    <property type="entry name" value="LmbE-like_dom_sf"/>
</dbReference>
<dbReference type="PATRIC" id="fig|1605367.3.peg.2114"/>
<dbReference type="InterPro" id="IPR029062">
    <property type="entry name" value="Class_I_gatase-like"/>
</dbReference>
<dbReference type="Pfam" id="PF02585">
    <property type="entry name" value="PIG-L"/>
    <property type="match status" value="1"/>
</dbReference>
<evidence type="ECO:0000313" key="2">
    <source>
        <dbReference type="Proteomes" id="UP000050454"/>
    </source>
</evidence>
<accession>A0A0P7C4U7</accession>
<dbReference type="AlphaFoldDB" id="A0A0P7C4U7"/>
<proteinExistence type="predicted"/>
<dbReference type="STRING" id="1605367.AFM12_03830"/>
<evidence type="ECO:0000313" key="1">
    <source>
        <dbReference type="EMBL" id="KPM49722.1"/>
    </source>
</evidence>
<dbReference type="SUPFAM" id="SSF102588">
    <property type="entry name" value="LmbE-like"/>
    <property type="match status" value="1"/>
</dbReference>
<dbReference type="Proteomes" id="UP000050454">
    <property type="component" value="Unassembled WGS sequence"/>
</dbReference>
<dbReference type="InterPro" id="IPR003737">
    <property type="entry name" value="GlcNAc_PI_deacetylase-related"/>
</dbReference>
<keyword evidence="2" id="KW-1185">Reference proteome</keyword>
<reference evidence="1 2" key="1">
    <citation type="submission" date="2015-07" db="EMBL/GenBank/DDBJ databases">
        <title>The draft genome sequence of Leadbetterella sp. JN14-9.</title>
        <authorList>
            <person name="Liu Y."/>
            <person name="Du J."/>
            <person name="Shao Z."/>
        </authorList>
    </citation>
    <scope>NUCLEOTIDE SEQUENCE [LARGE SCALE GENOMIC DNA]</scope>
    <source>
        <strain evidence="1 2">JN14-9</strain>
    </source>
</reference>
<protein>
    <submittedName>
        <fullName evidence="1">LmbE family protein</fullName>
    </submittedName>
</protein>
<organism evidence="1 2">
    <name type="scientific">Jiulongibacter sediminis</name>
    <dbReference type="NCBI Taxonomy" id="1605367"/>
    <lineage>
        <taxon>Bacteria</taxon>
        <taxon>Pseudomonadati</taxon>
        <taxon>Bacteroidota</taxon>
        <taxon>Cytophagia</taxon>
        <taxon>Cytophagales</taxon>
        <taxon>Leadbetterellaceae</taxon>
        <taxon>Jiulongibacter</taxon>
    </lineage>
</organism>
<gene>
    <name evidence="1" type="ORF">AFM12_03830</name>
</gene>